<protein>
    <submittedName>
        <fullName evidence="1">Uncharacterized protein</fullName>
    </submittedName>
</protein>
<accession>A0A2G9QBN5</accession>
<reference evidence="2" key="1">
    <citation type="journal article" date="2017" name="Nat. Commun.">
        <title>The North American bullfrog draft genome provides insight into hormonal regulation of long noncoding RNA.</title>
        <authorList>
            <person name="Hammond S.A."/>
            <person name="Warren R.L."/>
            <person name="Vandervalk B.P."/>
            <person name="Kucuk E."/>
            <person name="Khan H."/>
            <person name="Gibb E.A."/>
            <person name="Pandoh P."/>
            <person name="Kirk H."/>
            <person name="Zhao Y."/>
            <person name="Jones M."/>
            <person name="Mungall A.J."/>
            <person name="Coope R."/>
            <person name="Pleasance S."/>
            <person name="Moore R.A."/>
            <person name="Holt R.A."/>
            <person name="Round J.M."/>
            <person name="Ohora S."/>
            <person name="Walle B.V."/>
            <person name="Veldhoen N."/>
            <person name="Helbing C.C."/>
            <person name="Birol I."/>
        </authorList>
    </citation>
    <scope>NUCLEOTIDE SEQUENCE [LARGE SCALE GENOMIC DNA]</scope>
</reference>
<organism evidence="1 2">
    <name type="scientific">Aquarana catesbeiana</name>
    <name type="common">American bullfrog</name>
    <name type="synonym">Rana catesbeiana</name>
    <dbReference type="NCBI Taxonomy" id="8400"/>
    <lineage>
        <taxon>Eukaryota</taxon>
        <taxon>Metazoa</taxon>
        <taxon>Chordata</taxon>
        <taxon>Craniata</taxon>
        <taxon>Vertebrata</taxon>
        <taxon>Euteleostomi</taxon>
        <taxon>Amphibia</taxon>
        <taxon>Batrachia</taxon>
        <taxon>Anura</taxon>
        <taxon>Neobatrachia</taxon>
        <taxon>Ranoidea</taxon>
        <taxon>Ranidae</taxon>
        <taxon>Aquarana</taxon>
    </lineage>
</organism>
<proteinExistence type="predicted"/>
<evidence type="ECO:0000313" key="1">
    <source>
        <dbReference type="EMBL" id="PIO13024.1"/>
    </source>
</evidence>
<gene>
    <name evidence="1" type="ORF">AB205_0041260</name>
</gene>
<dbReference type="AlphaFoldDB" id="A0A2G9QBN5"/>
<keyword evidence="2" id="KW-1185">Reference proteome</keyword>
<dbReference type="EMBL" id="KZ059978">
    <property type="protein sequence ID" value="PIO13024.1"/>
    <property type="molecule type" value="Genomic_DNA"/>
</dbReference>
<dbReference type="Proteomes" id="UP000228934">
    <property type="component" value="Unassembled WGS sequence"/>
</dbReference>
<evidence type="ECO:0000313" key="2">
    <source>
        <dbReference type="Proteomes" id="UP000228934"/>
    </source>
</evidence>
<name>A0A2G9QBN5_AQUCT</name>
<sequence>MVIISFPRITFRHEFSRMKNAPIRLGMPQDWPHFYTCSRVTFYQSFSYVISHLYLCHGYHFISTYHVPTGIQSHENAPIRLGVPRIGHISDTCSRVRIIANRRHRGIDPHLCHAISTISLPQRITVSKPVASEVHRFVTACITGSDRILYLYQSSVSCQSLTRHNQFEPRSKQSFLSFHLILHSYSNPDASNKHRFVPGAPIFSVASFQYMLQSPVHGRTNRDTTRPDLCHAVHSFHNQGKHFESFHCHKIASTIQIIASSYLAIPSRIVTFHFSQVSQSSVGPPCTRLDD</sequence>
<feature type="non-terminal residue" evidence="1">
    <location>
        <position position="291"/>
    </location>
</feature>